<evidence type="ECO:0000313" key="2">
    <source>
        <dbReference type="Proteomes" id="UP000298781"/>
    </source>
</evidence>
<dbReference type="OrthoDB" id="8450950at2"/>
<dbReference type="EMBL" id="CP039690">
    <property type="protein sequence ID" value="QCI64280.1"/>
    <property type="molecule type" value="Genomic_DNA"/>
</dbReference>
<keyword evidence="2" id="KW-1185">Reference proteome</keyword>
<protein>
    <submittedName>
        <fullName evidence="1">Uncharacterized protein</fullName>
    </submittedName>
</protein>
<organism evidence="1 2">
    <name type="scientific">Phreatobacter stygius</name>
    <dbReference type="NCBI Taxonomy" id="1940610"/>
    <lineage>
        <taxon>Bacteria</taxon>
        <taxon>Pseudomonadati</taxon>
        <taxon>Pseudomonadota</taxon>
        <taxon>Alphaproteobacteria</taxon>
        <taxon>Hyphomicrobiales</taxon>
        <taxon>Phreatobacteraceae</taxon>
        <taxon>Phreatobacter</taxon>
    </lineage>
</organism>
<evidence type="ECO:0000313" key="1">
    <source>
        <dbReference type="EMBL" id="QCI64280.1"/>
    </source>
</evidence>
<accession>A0A4D7B2I1</accession>
<proteinExistence type="predicted"/>
<sequence>MAITPRNKKVEDQIRRLGRRLGKGPSAVIAEVVERAMQADTTGRNQFPPEEIVRRKALIDSFLADMAANTTEDDRRIARDLDKGRHDDAGVPK</sequence>
<dbReference type="AlphaFoldDB" id="A0A4D7B2I1"/>
<name>A0A4D7B2I1_9HYPH</name>
<dbReference type="Proteomes" id="UP000298781">
    <property type="component" value="Chromosome"/>
</dbReference>
<gene>
    <name evidence="1" type="ORF">E8M01_08520</name>
</gene>
<dbReference type="KEGG" id="pstg:E8M01_08520"/>
<dbReference type="RefSeq" id="WP_136959734.1">
    <property type="nucleotide sequence ID" value="NZ_CP039690.1"/>
</dbReference>
<reference evidence="1 2" key="1">
    <citation type="submission" date="2019-04" db="EMBL/GenBank/DDBJ databases">
        <title>Phreatobacter aquaticus sp. nov.</title>
        <authorList>
            <person name="Choi A."/>
        </authorList>
    </citation>
    <scope>NUCLEOTIDE SEQUENCE [LARGE SCALE GENOMIC DNA]</scope>
    <source>
        <strain evidence="1 2">KCTC 52518</strain>
    </source>
</reference>